<reference evidence="1" key="1">
    <citation type="submission" date="2022-11" db="EMBL/GenBank/DDBJ databases">
        <title>Genome Sequence of Boeremia exigua.</title>
        <authorList>
            <person name="Buettner E."/>
        </authorList>
    </citation>
    <scope>NUCLEOTIDE SEQUENCE</scope>
    <source>
        <strain evidence="1">CU02</strain>
    </source>
</reference>
<evidence type="ECO:0000313" key="2">
    <source>
        <dbReference type="Proteomes" id="UP001153331"/>
    </source>
</evidence>
<accession>A0ACC2I803</accession>
<organism evidence="1 2">
    <name type="scientific">Boeremia exigua</name>
    <dbReference type="NCBI Taxonomy" id="749465"/>
    <lineage>
        <taxon>Eukaryota</taxon>
        <taxon>Fungi</taxon>
        <taxon>Dikarya</taxon>
        <taxon>Ascomycota</taxon>
        <taxon>Pezizomycotina</taxon>
        <taxon>Dothideomycetes</taxon>
        <taxon>Pleosporomycetidae</taxon>
        <taxon>Pleosporales</taxon>
        <taxon>Pleosporineae</taxon>
        <taxon>Didymellaceae</taxon>
        <taxon>Boeremia</taxon>
    </lineage>
</organism>
<dbReference type="EMBL" id="JAPHNI010000420">
    <property type="protein sequence ID" value="KAJ8111282.1"/>
    <property type="molecule type" value="Genomic_DNA"/>
</dbReference>
<evidence type="ECO:0000313" key="1">
    <source>
        <dbReference type="EMBL" id="KAJ8111282.1"/>
    </source>
</evidence>
<keyword evidence="2" id="KW-1185">Reference proteome</keyword>
<protein>
    <submittedName>
        <fullName evidence="1">Uncharacterized protein</fullName>
    </submittedName>
</protein>
<sequence length="590" mass="66719">MIHPTPPQRSASCMPGNLILYRESRSDLPLWPSVYLTDDATPQSFLETRPHGFFSIVLKLAPRIDTSLLRWAQISQMIPFDPSTADEHAKRSVPGLSDAYDVACEAENSGFDLDYWKAILASSQEQETMVVDSDNEDWSHDPEMFQAIQMSILDCGPQKTASRSNTPAACSNQATNRSRSATLRAESHAPDPYDSELPLLIRRPVQQIPRILPPAPSSLFKSSLYDDHPRLPKRLGLSSINADTKSPSSPQRRRLDEYIGSSTRVDPFSPFSQPSRNKSPTIYISDSDSSSPPRRKRPCAINETSSSSRRPQHSVGSSRKSATSGVTAEQVFRRNDLNTSASVAPHDDVLDEELDESSQFVQVFVGPEVDPASSSDIDPHRRKYKLQLMKNHVWDRPYFRDTLSARNYFEPIGDNTWELVHPRLADISPEDFTWAAEFLSDGDFGHREPEDEEQVAESFAQCISAWRTAELLSMDDLLEHIVEKMRGTQAWWDLWSVMAFACSIYQSEVPLQAHRELKTLFSEYIADLFFVYIEDHALSGAFLTRLKQLPELERDVLMKRVSQLEARPQLQQDDGLPQEEDDTKDLGLNS</sequence>
<gene>
    <name evidence="1" type="ORF">OPT61_g6091</name>
</gene>
<proteinExistence type="predicted"/>
<name>A0ACC2I803_9PLEO</name>
<dbReference type="Proteomes" id="UP001153331">
    <property type="component" value="Unassembled WGS sequence"/>
</dbReference>
<comment type="caution">
    <text evidence="1">The sequence shown here is derived from an EMBL/GenBank/DDBJ whole genome shotgun (WGS) entry which is preliminary data.</text>
</comment>